<proteinExistence type="inferred from homology"/>
<sequence length="261" mass="28741">AACKELQTIADQRAQKQKVRWYSLDLTKGYREVESVIRQAEEELGPVDALINNAGTSVQGAFDELPIEDFENQVKVYATRCVISGMKSRRSGHISFVSSAAGQCAIYGYTAYAPTKFALRGLADALQMELSPYNVNVSVLYPPNTDTEGYKVEVASMPEEVQLISETAGLFSPKQVADAHVVSIEAGYYATPIGLDGWMLNILTAGASPERSMMDALTQIMLGGIFRGIILVYLGYFNGIVKKCYRRRLLAKKETEGEQKK</sequence>
<accession>A0A2G9T3Y6</accession>
<dbReference type="PANTHER" id="PTHR43550:SF3">
    <property type="entry name" value="3-KETODIHYDROSPHINGOSINE REDUCTASE"/>
    <property type="match status" value="1"/>
</dbReference>
<dbReference type="GO" id="GO:0047560">
    <property type="term" value="F:3-dehydrosphinganine reductase activity"/>
    <property type="evidence" value="ECO:0007669"/>
    <property type="project" value="TreeGrafter"/>
</dbReference>
<protein>
    <submittedName>
        <fullName evidence="3">3-ketodihydrosphingosine reductase family protein</fullName>
    </submittedName>
</protein>
<evidence type="ECO:0000313" key="3">
    <source>
        <dbReference type="EMBL" id="PIO52638.1"/>
    </source>
</evidence>
<dbReference type="Pfam" id="PF00106">
    <property type="entry name" value="adh_short"/>
    <property type="match status" value="1"/>
</dbReference>
<dbReference type="InterPro" id="IPR036291">
    <property type="entry name" value="NAD(P)-bd_dom_sf"/>
</dbReference>
<dbReference type="PANTHER" id="PTHR43550">
    <property type="entry name" value="3-KETODIHYDROSPHINGOSINE REDUCTASE"/>
    <property type="match status" value="1"/>
</dbReference>
<keyword evidence="2" id="KW-0472">Membrane</keyword>
<dbReference type="SUPFAM" id="SSF51735">
    <property type="entry name" value="NAD(P)-binding Rossmann-fold domains"/>
    <property type="match status" value="1"/>
</dbReference>
<dbReference type="Gene3D" id="3.40.50.720">
    <property type="entry name" value="NAD(P)-binding Rossmann-like Domain"/>
    <property type="match status" value="1"/>
</dbReference>
<dbReference type="OrthoDB" id="37659at2759"/>
<dbReference type="InterPro" id="IPR002347">
    <property type="entry name" value="SDR_fam"/>
</dbReference>
<evidence type="ECO:0000256" key="2">
    <source>
        <dbReference type="SAM" id="Phobius"/>
    </source>
</evidence>
<name>A0A2G9T3Y6_TELCI</name>
<organism evidence="3 4">
    <name type="scientific">Teladorsagia circumcincta</name>
    <name type="common">Brown stomach worm</name>
    <name type="synonym">Ostertagia circumcincta</name>
    <dbReference type="NCBI Taxonomy" id="45464"/>
    <lineage>
        <taxon>Eukaryota</taxon>
        <taxon>Metazoa</taxon>
        <taxon>Ecdysozoa</taxon>
        <taxon>Nematoda</taxon>
        <taxon>Chromadorea</taxon>
        <taxon>Rhabditida</taxon>
        <taxon>Rhabditina</taxon>
        <taxon>Rhabditomorpha</taxon>
        <taxon>Strongyloidea</taxon>
        <taxon>Trichostrongylidae</taxon>
        <taxon>Teladorsagia</taxon>
    </lineage>
</organism>
<keyword evidence="2" id="KW-0812">Transmembrane</keyword>
<evidence type="ECO:0000256" key="1">
    <source>
        <dbReference type="RuleBase" id="RU000363"/>
    </source>
</evidence>
<dbReference type="PRINTS" id="PR00081">
    <property type="entry name" value="GDHRDH"/>
</dbReference>
<gene>
    <name evidence="3" type="ORF">TELCIR_26054</name>
</gene>
<comment type="similarity">
    <text evidence="1">Belongs to the short-chain dehydrogenases/reductases (SDR) family.</text>
</comment>
<dbReference type="AlphaFoldDB" id="A0A2G9T3Y6"/>
<dbReference type="GO" id="GO:0006666">
    <property type="term" value="P:3-keto-sphinganine metabolic process"/>
    <property type="evidence" value="ECO:0007669"/>
    <property type="project" value="TreeGrafter"/>
</dbReference>
<feature type="transmembrane region" description="Helical" evidence="2">
    <location>
        <begin position="220"/>
        <end position="241"/>
    </location>
</feature>
<evidence type="ECO:0000313" key="4">
    <source>
        <dbReference type="Proteomes" id="UP000230423"/>
    </source>
</evidence>
<dbReference type="Proteomes" id="UP000230423">
    <property type="component" value="Unassembled WGS sequence"/>
</dbReference>
<keyword evidence="2" id="KW-1133">Transmembrane helix</keyword>
<keyword evidence="4" id="KW-1185">Reference proteome</keyword>
<dbReference type="GO" id="GO:0005789">
    <property type="term" value="C:endoplasmic reticulum membrane"/>
    <property type="evidence" value="ECO:0007669"/>
    <property type="project" value="TreeGrafter"/>
</dbReference>
<reference evidence="3 4" key="1">
    <citation type="submission" date="2015-09" db="EMBL/GenBank/DDBJ databases">
        <title>Draft genome of the parasitic nematode Teladorsagia circumcincta isolate WARC Sus (inbred).</title>
        <authorList>
            <person name="Mitreva M."/>
        </authorList>
    </citation>
    <scope>NUCLEOTIDE SEQUENCE [LARGE SCALE GENOMIC DNA]</scope>
    <source>
        <strain evidence="3 4">S</strain>
    </source>
</reference>
<feature type="non-terminal residue" evidence="3">
    <location>
        <position position="1"/>
    </location>
</feature>
<dbReference type="EMBL" id="KZ427661">
    <property type="protein sequence ID" value="PIO52638.1"/>
    <property type="molecule type" value="Genomic_DNA"/>
</dbReference>
<dbReference type="PRINTS" id="PR00080">
    <property type="entry name" value="SDRFAMILY"/>
</dbReference>
<dbReference type="GO" id="GO:0030148">
    <property type="term" value="P:sphingolipid biosynthetic process"/>
    <property type="evidence" value="ECO:0007669"/>
    <property type="project" value="TreeGrafter"/>
</dbReference>